<dbReference type="SUPFAM" id="SSF54909">
    <property type="entry name" value="Dimeric alpha+beta barrel"/>
    <property type="match status" value="1"/>
</dbReference>
<dbReference type="PANTHER" id="PTHR37811">
    <property type="entry name" value="BLL5343 PROTEIN"/>
    <property type="match status" value="1"/>
</dbReference>
<dbReference type="Proteomes" id="UP001516061">
    <property type="component" value="Unassembled WGS sequence"/>
</dbReference>
<gene>
    <name evidence="2" type="ORF">HNQ01_002174</name>
</gene>
<sequence>MPVVIFRNRLRPESVDEYTAWATRMSDLARTMPGHVSHKGFTAADGERVTIVEFETDAAMHAWATHPEHVAAQGKGRADFYLEYSLQVCDLRRETRFTAAPPAPAPEGSGPT</sequence>
<dbReference type="RefSeq" id="WP_173805447.1">
    <property type="nucleotide sequence ID" value="NZ_JABSNM010000008.1"/>
</dbReference>
<evidence type="ECO:0000313" key="3">
    <source>
        <dbReference type="Proteomes" id="UP001516061"/>
    </source>
</evidence>
<dbReference type="InterPro" id="IPR011008">
    <property type="entry name" value="Dimeric_a/b-barrel"/>
</dbReference>
<proteinExistence type="predicted"/>
<comment type="caution">
    <text evidence="2">The sequence shown here is derived from an EMBL/GenBank/DDBJ whole genome shotgun (WGS) entry which is preliminary data.</text>
</comment>
<reference evidence="2 3" key="1">
    <citation type="submission" date="2020-05" db="EMBL/GenBank/DDBJ databases">
        <title>Genomic Encyclopedia of Type Strains, Phase IV (KMG-V): Genome sequencing to study the core and pangenomes of soil and plant-associated prokaryotes.</title>
        <authorList>
            <person name="Whitman W."/>
        </authorList>
    </citation>
    <scope>NUCLEOTIDE SEQUENCE [LARGE SCALE GENOMIC DNA]</scope>
    <source>
        <strain evidence="2 3">C29</strain>
    </source>
</reference>
<name>A0ABX2G2A5_9BURK</name>
<dbReference type="GO" id="GO:0004497">
    <property type="term" value="F:monooxygenase activity"/>
    <property type="evidence" value="ECO:0007669"/>
    <property type="project" value="UniProtKB-KW"/>
</dbReference>
<feature type="domain" description="ABM" evidence="1">
    <location>
        <begin position="2"/>
        <end position="88"/>
    </location>
</feature>
<accession>A0ABX2G2A5</accession>
<protein>
    <submittedName>
        <fullName evidence="2">Heme-degrading monooxygenase HmoA</fullName>
    </submittedName>
</protein>
<dbReference type="Gene3D" id="3.30.70.100">
    <property type="match status" value="1"/>
</dbReference>
<keyword evidence="2" id="KW-0503">Monooxygenase</keyword>
<dbReference type="Pfam" id="PF03992">
    <property type="entry name" value="ABM"/>
    <property type="match status" value="1"/>
</dbReference>
<keyword evidence="3" id="KW-1185">Reference proteome</keyword>
<evidence type="ECO:0000259" key="1">
    <source>
        <dbReference type="PROSITE" id="PS51725"/>
    </source>
</evidence>
<keyword evidence="2" id="KW-0560">Oxidoreductase</keyword>
<organism evidence="2 3">
    <name type="scientific">Sphaerotilus uruguayifluvii</name>
    <dbReference type="NCBI Taxonomy" id="2735897"/>
    <lineage>
        <taxon>Bacteria</taxon>
        <taxon>Pseudomonadati</taxon>
        <taxon>Pseudomonadota</taxon>
        <taxon>Betaproteobacteria</taxon>
        <taxon>Burkholderiales</taxon>
        <taxon>Sphaerotilaceae</taxon>
        <taxon>Sphaerotilus</taxon>
    </lineage>
</organism>
<dbReference type="InterPro" id="IPR007138">
    <property type="entry name" value="ABM_dom"/>
</dbReference>
<dbReference type="PROSITE" id="PS51725">
    <property type="entry name" value="ABM"/>
    <property type="match status" value="1"/>
</dbReference>
<dbReference type="PANTHER" id="PTHR37811:SF2">
    <property type="entry name" value="ABM DOMAIN-CONTAINING PROTEIN"/>
    <property type="match status" value="1"/>
</dbReference>
<dbReference type="InterPro" id="IPR052936">
    <property type="entry name" value="Jasmonate_Hydroxylase-like"/>
</dbReference>
<evidence type="ECO:0000313" key="2">
    <source>
        <dbReference type="EMBL" id="NRT56431.1"/>
    </source>
</evidence>
<dbReference type="EMBL" id="JABSNM010000008">
    <property type="protein sequence ID" value="NRT56431.1"/>
    <property type="molecule type" value="Genomic_DNA"/>
</dbReference>